<name>A0A7X1NUE4_9DEIO</name>
<dbReference type="EMBL" id="WBSL01000001">
    <property type="protein sequence ID" value="MPY65993.1"/>
    <property type="molecule type" value="Genomic_DNA"/>
</dbReference>
<keyword evidence="2" id="KW-1185">Reference proteome</keyword>
<proteinExistence type="predicted"/>
<organism evidence="1 2">
    <name type="scientific">Deinococcus terrestris</name>
    <dbReference type="NCBI Taxonomy" id="2651870"/>
    <lineage>
        <taxon>Bacteria</taxon>
        <taxon>Thermotogati</taxon>
        <taxon>Deinococcota</taxon>
        <taxon>Deinococci</taxon>
        <taxon>Deinococcales</taxon>
        <taxon>Deinococcaceae</taxon>
        <taxon>Deinococcus</taxon>
    </lineage>
</organism>
<evidence type="ECO:0000313" key="1">
    <source>
        <dbReference type="EMBL" id="MPY65993.1"/>
    </source>
</evidence>
<dbReference type="AlphaFoldDB" id="A0A7X1NUE4"/>
<comment type="caution">
    <text evidence="1">The sequence shown here is derived from an EMBL/GenBank/DDBJ whole genome shotgun (WGS) entry which is preliminary data.</text>
</comment>
<gene>
    <name evidence="1" type="ORF">F8S09_04680</name>
</gene>
<evidence type="ECO:0000313" key="2">
    <source>
        <dbReference type="Proteomes" id="UP000484842"/>
    </source>
</evidence>
<dbReference type="Gene3D" id="3.40.50.300">
    <property type="entry name" value="P-loop containing nucleotide triphosphate hydrolases"/>
    <property type="match status" value="1"/>
</dbReference>
<dbReference type="RefSeq" id="WP_152869324.1">
    <property type="nucleotide sequence ID" value="NZ_WBSL01000001.1"/>
</dbReference>
<dbReference type="InterPro" id="IPR027417">
    <property type="entry name" value="P-loop_NTPase"/>
</dbReference>
<dbReference type="SUPFAM" id="SSF52540">
    <property type="entry name" value="P-loop containing nucleoside triphosphate hydrolases"/>
    <property type="match status" value="1"/>
</dbReference>
<sequence>MASFLYLLVGPPGSGKRTVGTHLSRLTGAPLLDNHLTNDPVFHAFGLDGVRPVPPEAWPFASQVRAVVREAVAASPRGLSHIFTVYLADQPGEAEALERFRALAAGRGATFVPVWLTCPTDELARRAALPERSVGRLKLRDPEGVRRIVEENGLLAPPPGAIVLDTAQLTPANAALLIAAHAGALF</sequence>
<accession>A0A7X1NUE4</accession>
<dbReference type="Proteomes" id="UP000484842">
    <property type="component" value="Unassembled WGS sequence"/>
</dbReference>
<protein>
    <submittedName>
        <fullName evidence="1">AAA family ATPase</fullName>
    </submittedName>
</protein>
<reference evidence="1 2" key="1">
    <citation type="submission" date="2019-10" db="EMBL/GenBank/DDBJ databases">
        <title>Deinococcus sp. isolated from soil.</title>
        <authorList>
            <person name="Li Y."/>
            <person name="Wang J."/>
        </authorList>
    </citation>
    <scope>NUCLEOTIDE SEQUENCE [LARGE SCALE GENOMIC DNA]</scope>
    <source>
        <strain evidence="1 2">SDU3-2</strain>
    </source>
</reference>